<evidence type="ECO:0000256" key="3">
    <source>
        <dbReference type="ARBA" id="ARBA00004706"/>
    </source>
</evidence>
<dbReference type="SMART" id="SM00998">
    <property type="entry name" value="ADSL_C"/>
    <property type="match status" value="1"/>
</dbReference>
<comment type="catalytic activity">
    <reaction evidence="12">
        <text>N(6)-(1,2-dicarboxyethyl)-AMP = fumarate + AMP</text>
        <dbReference type="Rhea" id="RHEA:16853"/>
        <dbReference type="ChEBI" id="CHEBI:29806"/>
        <dbReference type="ChEBI" id="CHEBI:57567"/>
        <dbReference type="ChEBI" id="CHEBI:456215"/>
        <dbReference type="EC" id="4.3.2.2"/>
    </reaction>
</comment>
<comment type="function">
    <text evidence="2">Catalyzes two non-sequential steps in de novo AMP synthesis: converts (S)-2-(5-amino-1-(5-phospho-D-ribosyl)imidazole-4-carboxamido)succinate (SAICAR) to fumarate plus 5-amino-1-(5-phospho-D-ribosyl)imidazole-4-carboxamide, and thereby also contributes to de novo IMP synthesis, and converts succinyladenosine monophosphate (SAMP) to AMP and fumarate.</text>
</comment>
<comment type="pathway">
    <text evidence="4">Purine metabolism; AMP biosynthesis via de novo pathway; AMP from IMP: step 2/2.</text>
</comment>
<evidence type="ECO:0000313" key="15">
    <source>
        <dbReference type="Proteomes" id="UP000265140"/>
    </source>
</evidence>
<comment type="pathway">
    <text evidence="3">Purine metabolism; IMP biosynthesis via de novo pathway; 5-amino-1-(5-phospho-D-ribosyl)imidazole-4-carboxamide from 5-amino-1-(5-phospho-D-ribosyl)imidazole-4-carboxylate: step 2/2.</text>
</comment>
<reference evidence="15" key="1">
    <citation type="journal article" date="2014" name="PLoS ONE">
        <title>The genome and linkage map of the northern pike (Esox lucius): conserved synteny revealed between the salmonid sister group and the Neoteleostei.</title>
        <authorList>
            <person name="Rondeau E.B."/>
            <person name="Minkley D.R."/>
            <person name="Leong J.S."/>
            <person name="Messmer A.M."/>
            <person name="Jantzen J.R."/>
            <person name="von Schalburg K.R."/>
            <person name="Lemon C."/>
            <person name="Bird N.H."/>
            <person name="Koop B.F."/>
        </authorList>
    </citation>
    <scope>NUCLEOTIDE SEQUENCE</scope>
</reference>
<dbReference type="Bgee" id="ENSELUG00000010674">
    <property type="expression patterns" value="Expressed in muscle tissue and 14 other cell types or tissues"/>
</dbReference>
<organism evidence="14 15">
    <name type="scientific">Esox lucius</name>
    <name type="common">Northern pike</name>
    <dbReference type="NCBI Taxonomy" id="8010"/>
    <lineage>
        <taxon>Eukaryota</taxon>
        <taxon>Metazoa</taxon>
        <taxon>Chordata</taxon>
        <taxon>Craniata</taxon>
        <taxon>Vertebrata</taxon>
        <taxon>Euteleostomi</taxon>
        <taxon>Actinopterygii</taxon>
        <taxon>Neopterygii</taxon>
        <taxon>Teleostei</taxon>
        <taxon>Protacanthopterygii</taxon>
        <taxon>Esociformes</taxon>
        <taxon>Esocidae</taxon>
        <taxon>Esox</taxon>
    </lineage>
</organism>
<dbReference type="GeneTree" id="ENSGT00950000183122"/>
<dbReference type="FunFam" id="1.10.40.30:FF:000005">
    <property type="entry name" value="Adenylosuccinate lyase"/>
    <property type="match status" value="1"/>
</dbReference>
<dbReference type="EC" id="4.3.2.2" evidence="7"/>
<dbReference type="PANTHER" id="PTHR43172:SF1">
    <property type="entry name" value="ADENYLOSUCCINATE LYASE"/>
    <property type="match status" value="1"/>
</dbReference>
<sequence length="453" mass="51439">MEESGEEFNKYRSPLVSRYASKEMAYNFSDRKKFTTWRKLWIYLAKAEKALGLPVTEAQVAEMESHAEDIDFAMAAEEERKLRHDVMAHVHTFAHCCPLAASIIHLGATSCYVGDNTDLIMLRDGFDILLPKLARVIDRLANFAEKYADLPTLGFTHYQPAQLTTVGKRACLWLQDLVMDMRNLQRARDDLRFRGVKGTTGTQASFLQLFQGDHEKVSPVQTLWVYTGSTIHKICTDIRLLANLKEIEEPFEKEQIGSSAMPYKRNPMRCERCCSLARHLIALLADPLQTASVQWLERTLDDSANRRISLPESFLTADIILSTLQNVAEGLVVYPKVIERHIRQELPFMATENIIMSMVKTGGNRQDCHEKIRVLSQQAAAVVKQEGGDNDLLSRVQADSYFAPILGHLDNILDPKTFVGRAPQQVARFLSEEVRPLLEPYKAKMDVKIELEL</sequence>
<evidence type="ECO:0000256" key="8">
    <source>
        <dbReference type="ARBA" id="ARBA00017058"/>
    </source>
</evidence>
<dbReference type="PRINTS" id="PR00149">
    <property type="entry name" value="FUMRATELYASE"/>
</dbReference>
<dbReference type="AlphaFoldDB" id="A0A6Q2XB50"/>
<feature type="domain" description="Adenylosuccinate lyase C-terminal" evidence="13">
    <location>
        <begin position="346"/>
        <end position="430"/>
    </location>
</feature>
<dbReference type="PANTHER" id="PTHR43172">
    <property type="entry name" value="ADENYLOSUCCINATE LYASE"/>
    <property type="match status" value="1"/>
</dbReference>
<comment type="subunit">
    <text evidence="6">Homotetramer. Residues from neighboring subunits contribute catalytic and substrate-binding residues to each active site.</text>
</comment>
<dbReference type="InterPro" id="IPR019468">
    <property type="entry name" value="AdenyloSucc_lyase_C"/>
</dbReference>
<evidence type="ECO:0000256" key="7">
    <source>
        <dbReference type="ARBA" id="ARBA00012339"/>
    </source>
</evidence>
<evidence type="ECO:0000256" key="1">
    <source>
        <dbReference type="ARBA" id="ARBA00000598"/>
    </source>
</evidence>
<evidence type="ECO:0000256" key="6">
    <source>
        <dbReference type="ARBA" id="ARBA00011668"/>
    </source>
</evidence>
<dbReference type="InterPro" id="IPR020557">
    <property type="entry name" value="Fumarate_lyase_CS"/>
</dbReference>
<dbReference type="UniPathway" id="UPA00074">
    <property type="reaction ID" value="UER00132"/>
</dbReference>
<reference evidence="14" key="3">
    <citation type="submission" date="2025-08" db="UniProtKB">
        <authorList>
            <consortium name="Ensembl"/>
        </authorList>
    </citation>
    <scope>IDENTIFICATION</scope>
</reference>
<keyword evidence="15" id="KW-1185">Reference proteome</keyword>
<evidence type="ECO:0000256" key="10">
    <source>
        <dbReference type="ARBA" id="ARBA00023239"/>
    </source>
</evidence>
<evidence type="ECO:0000256" key="12">
    <source>
        <dbReference type="ARBA" id="ARBA00047513"/>
    </source>
</evidence>
<comment type="catalytic activity">
    <reaction evidence="1">
        <text>(2S)-2-[5-amino-1-(5-phospho-beta-D-ribosyl)imidazole-4-carboxamido]succinate = 5-amino-1-(5-phospho-beta-D-ribosyl)imidazole-4-carboxamide + fumarate</text>
        <dbReference type="Rhea" id="RHEA:23920"/>
        <dbReference type="ChEBI" id="CHEBI:29806"/>
        <dbReference type="ChEBI" id="CHEBI:58443"/>
        <dbReference type="ChEBI" id="CHEBI:58475"/>
        <dbReference type="EC" id="4.3.2.2"/>
    </reaction>
</comment>
<dbReference type="Gene3D" id="1.10.275.60">
    <property type="match status" value="1"/>
</dbReference>
<dbReference type="GO" id="GO:0070626">
    <property type="term" value="F:(S)-2-(5-amino-1-(5-phospho-D-ribosyl)imidazole-4-carboxamido) succinate lyase (fumarate-forming) activity"/>
    <property type="evidence" value="ECO:0007669"/>
    <property type="project" value="TreeGrafter"/>
</dbReference>
<dbReference type="UniPathway" id="UPA00075">
    <property type="reaction ID" value="UER00336"/>
</dbReference>
<dbReference type="InterPro" id="IPR008948">
    <property type="entry name" value="L-Aspartase-like"/>
</dbReference>
<accession>A0A6Q2XB50</accession>
<dbReference type="InterPro" id="IPR000362">
    <property type="entry name" value="Fumarate_lyase_fam"/>
</dbReference>
<dbReference type="Gene3D" id="1.20.200.10">
    <property type="entry name" value="Fumarase/aspartase (Central domain)"/>
    <property type="match status" value="2"/>
</dbReference>
<dbReference type="GO" id="GO:0004018">
    <property type="term" value="F:N6-(1,2-dicarboxyethyl)AMP AMP-lyase (fumarate-forming) activity"/>
    <property type="evidence" value="ECO:0007669"/>
    <property type="project" value="TreeGrafter"/>
</dbReference>
<evidence type="ECO:0000313" key="14">
    <source>
        <dbReference type="Ensembl" id="ENSELUP00000050673.2"/>
    </source>
</evidence>
<reference evidence="14" key="4">
    <citation type="submission" date="2025-09" db="UniProtKB">
        <authorList>
            <consortium name="Ensembl"/>
        </authorList>
    </citation>
    <scope>IDENTIFICATION</scope>
</reference>
<comment type="similarity">
    <text evidence="5">Belongs to the lyase 1 family. Adenylosuccinate lyase subfamily.</text>
</comment>
<dbReference type="GO" id="GO:0005829">
    <property type="term" value="C:cytosol"/>
    <property type="evidence" value="ECO:0007669"/>
    <property type="project" value="TreeGrafter"/>
</dbReference>
<dbReference type="FunFam" id="1.10.275.60:FF:000001">
    <property type="entry name" value="Adenylosuccinate lyase"/>
    <property type="match status" value="1"/>
</dbReference>
<reference evidence="14" key="2">
    <citation type="submission" date="2020-02" db="EMBL/GenBank/DDBJ databases">
        <title>Esox lucius (northern pike) genome, fEsoLuc1, primary haplotype.</title>
        <authorList>
            <person name="Myers G."/>
            <person name="Karagic N."/>
            <person name="Meyer A."/>
            <person name="Pippel M."/>
            <person name="Reichard M."/>
            <person name="Winkler S."/>
            <person name="Tracey A."/>
            <person name="Sims Y."/>
            <person name="Howe K."/>
            <person name="Rhie A."/>
            <person name="Formenti G."/>
            <person name="Durbin R."/>
            <person name="Fedrigo O."/>
            <person name="Jarvis E.D."/>
        </authorList>
    </citation>
    <scope>NUCLEOTIDE SEQUENCE [LARGE SCALE GENOMIC DNA]</scope>
</reference>
<dbReference type="GO" id="GO:0044208">
    <property type="term" value="P:'de novo' AMP biosynthetic process"/>
    <property type="evidence" value="ECO:0007669"/>
    <property type="project" value="TreeGrafter"/>
</dbReference>
<dbReference type="PROSITE" id="PS00163">
    <property type="entry name" value="FUMARATE_LYASES"/>
    <property type="match status" value="1"/>
</dbReference>
<dbReference type="InterPro" id="IPR022761">
    <property type="entry name" value="Fumarate_lyase_N"/>
</dbReference>
<dbReference type="Ensembl" id="ENSELUT00000051213.2">
    <property type="protein sequence ID" value="ENSELUP00000050673.2"/>
    <property type="gene ID" value="ENSELUG00000010674.3"/>
</dbReference>
<dbReference type="SUPFAM" id="SSF48557">
    <property type="entry name" value="L-aspartase-like"/>
    <property type="match status" value="1"/>
</dbReference>
<evidence type="ECO:0000256" key="9">
    <source>
        <dbReference type="ARBA" id="ARBA00022755"/>
    </source>
</evidence>
<protein>
    <recommendedName>
        <fullName evidence="8">Adenylosuccinate lyase</fullName>
        <ecNumber evidence="7">4.3.2.2</ecNumber>
    </recommendedName>
    <alternativeName>
        <fullName evidence="11">Adenylosuccinase</fullName>
    </alternativeName>
</protein>
<name>A0A6Q2XB50_ESOLU</name>
<dbReference type="Pfam" id="PF00206">
    <property type="entry name" value="Lyase_1"/>
    <property type="match status" value="2"/>
</dbReference>
<keyword evidence="9" id="KW-0658">Purine biosynthesis</keyword>
<dbReference type="Proteomes" id="UP000265140">
    <property type="component" value="Chromosome 11"/>
</dbReference>
<proteinExistence type="inferred from homology"/>
<evidence type="ECO:0000259" key="13">
    <source>
        <dbReference type="SMART" id="SM00998"/>
    </source>
</evidence>
<keyword evidence="10" id="KW-0456">Lyase</keyword>
<dbReference type="CDD" id="cd03302">
    <property type="entry name" value="Adenylsuccinate_lyase_2"/>
    <property type="match status" value="1"/>
</dbReference>
<evidence type="ECO:0000256" key="2">
    <source>
        <dbReference type="ARBA" id="ARBA00002971"/>
    </source>
</evidence>
<evidence type="ECO:0000256" key="11">
    <source>
        <dbReference type="ARBA" id="ARBA00030717"/>
    </source>
</evidence>
<evidence type="ECO:0000256" key="4">
    <source>
        <dbReference type="ARBA" id="ARBA00004734"/>
    </source>
</evidence>
<gene>
    <name evidence="14" type="primary">ADSL</name>
</gene>
<dbReference type="Gene3D" id="1.10.40.30">
    <property type="entry name" value="Fumarase/aspartase (C-terminal domain)"/>
    <property type="match status" value="1"/>
</dbReference>
<evidence type="ECO:0000256" key="5">
    <source>
        <dbReference type="ARBA" id="ARBA00008273"/>
    </source>
</evidence>
<dbReference type="Pfam" id="PF10397">
    <property type="entry name" value="ADSL_C"/>
    <property type="match status" value="1"/>
</dbReference>